<proteinExistence type="predicted"/>
<keyword evidence="7" id="KW-1185">Reference proteome</keyword>
<feature type="domain" description="DUF4349" evidence="5">
    <location>
        <begin position="108"/>
        <end position="308"/>
    </location>
</feature>
<dbReference type="Proteomes" id="UP000598997">
    <property type="component" value="Unassembled WGS sequence"/>
</dbReference>
<keyword evidence="1" id="KW-0175">Coiled coil</keyword>
<keyword evidence="3" id="KW-1133">Transmembrane helix</keyword>
<dbReference type="EMBL" id="BMIO01000011">
    <property type="protein sequence ID" value="GGD52650.1"/>
    <property type="molecule type" value="Genomic_DNA"/>
</dbReference>
<evidence type="ECO:0000256" key="3">
    <source>
        <dbReference type="SAM" id="Phobius"/>
    </source>
</evidence>
<feature type="coiled-coil region" evidence="1">
    <location>
        <begin position="218"/>
        <end position="245"/>
    </location>
</feature>
<evidence type="ECO:0000313" key="7">
    <source>
        <dbReference type="Proteomes" id="UP000598997"/>
    </source>
</evidence>
<accession>A0A916YMZ6</accession>
<evidence type="ECO:0000259" key="5">
    <source>
        <dbReference type="Pfam" id="PF14257"/>
    </source>
</evidence>
<evidence type="ECO:0000256" key="2">
    <source>
        <dbReference type="SAM" id="MobiDB-lite"/>
    </source>
</evidence>
<keyword evidence="4" id="KW-0732">Signal</keyword>
<reference evidence="6 7" key="1">
    <citation type="journal article" date="2014" name="Int. J. Syst. Evol. Microbiol.">
        <title>Complete genome sequence of Corynebacterium casei LMG S-19264T (=DSM 44701T), isolated from a smear-ripened cheese.</title>
        <authorList>
            <consortium name="US DOE Joint Genome Institute (JGI-PGF)"/>
            <person name="Walter F."/>
            <person name="Albersmeier A."/>
            <person name="Kalinowski J."/>
            <person name="Ruckert C."/>
        </authorList>
    </citation>
    <scope>NUCLEOTIDE SEQUENCE [LARGE SCALE GENOMIC DNA]</scope>
    <source>
        <strain evidence="6 7">CGMCC 1.15358</strain>
    </source>
</reference>
<comment type="caution">
    <text evidence="6">The sequence shown here is derived from an EMBL/GenBank/DDBJ whole genome shotgun (WGS) entry which is preliminary data.</text>
</comment>
<dbReference type="AlphaFoldDB" id="A0A916YMZ6"/>
<keyword evidence="3" id="KW-0812">Transmembrane</keyword>
<name>A0A916YMZ6_9SPHN</name>
<dbReference type="InterPro" id="IPR025645">
    <property type="entry name" value="DUF4349"/>
</dbReference>
<feature type="chain" id="PRO_5037182421" description="DUF4349 domain-containing protein" evidence="4">
    <location>
        <begin position="21"/>
        <end position="325"/>
    </location>
</feature>
<dbReference type="RefSeq" id="WP_172807440.1">
    <property type="nucleotide sequence ID" value="NZ_BMIO01000011.1"/>
</dbReference>
<evidence type="ECO:0000313" key="6">
    <source>
        <dbReference type="EMBL" id="GGD52650.1"/>
    </source>
</evidence>
<organism evidence="6 7">
    <name type="scientific">Croceicoccus pelagius</name>
    <dbReference type="NCBI Taxonomy" id="1703341"/>
    <lineage>
        <taxon>Bacteria</taxon>
        <taxon>Pseudomonadati</taxon>
        <taxon>Pseudomonadota</taxon>
        <taxon>Alphaproteobacteria</taxon>
        <taxon>Sphingomonadales</taxon>
        <taxon>Erythrobacteraceae</taxon>
        <taxon>Croceicoccus</taxon>
    </lineage>
</organism>
<protein>
    <recommendedName>
        <fullName evidence="5">DUF4349 domain-containing protein</fullName>
    </recommendedName>
</protein>
<keyword evidence="3" id="KW-0472">Membrane</keyword>
<sequence length="325" mass="35101">MKKLYLPLVCLGLLAGCSDAGTELTAQDLIADTEASSSDAPRNKFGFAEALHQGPSLLPDAPVPARDSGVRVIPKQSGSAEATARASETEGGQQIAYSYGFGFRIAGDHIAELQEAHIATCEAMGEKCRVLRTSQARTDLDAFGEINLQVASDQAGLLENALSDPAEKLGGELMSSVRDGEDLSENIVDTQARLNSRLVLRKKLTAVLQNSKGSTAELIKAEEAVADVNEQIDATRAKLQQYRNRIRFSDVRITYEPEYGQSRIGFAQPVMEAAGSIGTTLGITIGFLIYAITALVPIALLVLAIRWVLHRFGYRIRFWMEGSKG</sequence>
<feature type="transmembrane region" description="Helical" evidence="3">
    <location>
        <begin position="287"/>
        <end position="309"/>
    </location>
</feature>
<evidence type="ECO:0000256" key="1">
    <source>
        <dbReference type="SAM" id="Coils"/>
    </source>
</evidence>
<dbReference type="PROSITE" id="PS51257">
    <property type="entry name" value="PROKAR_LIPOPROTEIN"/>
    <property type="match status" value="1"/>
</dbReference>
<gene>
    <name evidence="6" type="ORF">GCM10010989_28490</name>
</gene>
<feature type="region of interest" description="Disordered" evidence="2">
    <location>
        <begin position="56"/>
        <end position="89"/>
    </location>
</feature>
<dbReference type="Pfam" id="PF14257">
    <property type="entry name" value="DUF4349"/>
    <property type="match status" value="1"/>
</dbReference>
<feature type="signal peptide" evidence="4">
    <location>
        <begin position="1"/>
        <end position="20"/>
    </location>
</feature>
<evidence type="ECO:0000256" key="4">
    <source>
        <dbReference type="SAM" id="SignalP"/>
    </source>
</evidence>
<feature type="compositionally biased region" description="Low complexity" evidence="2">
    <location>
        <begin position="77"/>
        <end position="89"/>
    </location>
</feature>